<sequence>MSIHDELGLACTGADTESLGHYRRALRGLQCYVGDPVADIDVAIALRPDFVMARLLRAYLHLLGTEPAGIAVARAEVDAARQLPANERERAHAEAVDAIVNGHWHHAGRVLEDVAIDHPRDLLALQAGHLVDFYVGNARMLRDRIARALPEWSRDMPGYHVLLGMHAFGLEECADYARAEVEGRAAVELERRDGWAWHAVAHVMEMQGRERDGIAWLRQDTEAWSADSFFHVHNWWHLALYHLELGEIDEVLQLYDGPIRGARSTEVLNLIDASAMLWRLHLRGIDVGVRWESLADDWWPLATVGSYAFNDVHAVMAFVGARRFDAVEAVIEAQRSAMAGQDDNVAFTRDVGHPLTLALRDFGAGRYGDCVRRIRDVREIAHRFGGSNAQRSVLDLTLLEAALRGERVALARALCAERLGSRPHSPLTRQYVARTMPLREAA</sequence>
<evidence type="ECO:0000256" key="3">
    <source>
        <dbReference type="ARBA" id="ARBA00022737"/>
    </source>
</evidence>
<dbReference type="SUPFAM" id="SSF48452">
    <property type="entry name" value="TPR-like"/>
    <property type="match status" value="1"/>
</dbReference>
<protein>
    <recommendedName>
        <fullName evidence="2">Tetratricopeptide repeat protein 38</fullName>
    </recommendedName>
</protein>
<keyword evidence="5" id="KW-0413">Isomerase</keyword>
<dbReference type="Proteomes" id="UP000215181">
    <property type="component" value="Unassembled WGS sequence"/>
</dbReference>
<keyword evidence="3" id="KW-0677">Repeat</keyword>
<comment type="caution">
    <text evidence="5">The sequence shown here is derived from an EMBL/GenBank/DDBJ whole genome shotgun (WGS) entry which is preliminary data.</text>
</comment>
<gene>
    <name evidence="5" type="ORF">CGK74_03920</name>
</gene>
<reference evidence="5 6" key="1">
    <citation type="submission" date="2017-07" db="EMBL/GenBank/DDBJ databases">
        <title>Thauera sp. KNDSS-Mac4 genome sequence and assembly.</title>
        <authorList>
            <person name="Mayilraj S."/>
        </authorList>
    </citation>
    <scope>NUCLEOTIDE SEQUENCE [LARGE SCALE GENOMIC DNA]</scope>
    <source>
        <strain evidence="5 6">KNDSS-Mac4</strain>
    </source>
</reference>
<keyword evidence="6" id="KW-1185">Reference proteome</keyword>
<proteinExistence type="inferred from homology"/>
<dbReference type="RefSeq" id="WP_094267185.1">
    <property type="nucleotide sequence ID" value="NZ_NOIH01000003.1"/>
</dbReference>
<name>A0A235F226_9RHOO</name>
<evidence type="ECO:0000256" key="4">
    <source>
        <dbReference type="ARBA" id="ARBA00022803"/>
    </source>
</evidence>
<dbReference type="EMBL" id="NOIH01000003">
    <property type="protein sequence ID" value="OYD55349.1"/>
    <property type="molecule type" value="Genomic_DNA"/>
</dbReference>
<dbReference type="PANTHER" id="PTHR16263:SF4">
    <property type="entry name" value="TETRATRICOPEPTIDE REPEAT PROTEIN 38"/>
    <property type="match status" value="1"/>
</dbReference>
<keyword evidence="4" id="KW-0802">TPR repeat</keyword>
<dbReference type="AlphaFoldDB" id="A0A235F226"/>
<accession>A0A235F226</accession>
<comment type="similarity">
    <text evidence="1">Belongs to the TTC38 family.</text>
</comment>
<evidence type="ECO:0000313" key="6">
    <source>
        <dbReference type="Proteomes" id="UP000215181"/>
    </source>
</evidence>
<evidence type="ECO:0000313" key="5">
    <source>
        <dbReference type="EMBL" id="OYD55349.1"/>
    </source>
</evidence>
<dbReference type="CDD" id="cd05804">
    <property type="entry name" value="StaR_like"/>
    <property type="match status" value="1"/>
</dbReference>
<evidence type="ECO:0000256" key="2">
    <source>
        <dbReference type="ARBA" id="ARBA00019992"/>
    </source>
</evidence>
<dbReference type="InterPro" id="IPR011990">
    <property type="entry name" value="TPR-like_helical_dom_sf"/>
</dbReference>
<evidence type="ECO:0000256" key="1">
    <source>
        <dbReference type="ARBA" id="ARBA00005857"/>
    </source>
</evidence>
<dbReference type="GO" id="GO:0016853">
    <property type="term" value="F:isomerase activity"/>
    <property type="evidence" value="ECO:0007669"/>
    <property type="project" value="UniProtKB-KW"/>
</dbReference>
<organism evidence="5 6">
    <name type="scientific">Thauera propionica</name>
    <dbReference type="NCBI Taxonomy" id="2019431"/>
    <lineage>
        <taxon>Bacteria</taxon>
        <taxon>Pseudomonadati</taxon>
        <taxon>Pseudomonadota</taxon>
        <taxon>Betaproteobacteria</taxon>
        <taxon>Rhodocyclales</taxon>
        <taxon>Zoogloeaceae</taxon>
        <taxon>Thauera</taxon>
    </lineage>
</organism>
<dbReference type="Gene3D" id="1.25.40.10">
    <property type="entry name" value="Tetratricopeptide repeat domain"/>
    <property type="match status" value="1"/>
</dbReference>
<dbReference type="InterPro" id="IPR033891">
    <property type="entry name" value="TTC38"/>
</dbReference>
<dbReference type="PANTHER" id="PTHR16263">
    <property type="entry name" value="TETRATRICOPEPTIDE REPEAT PROTEIN 38"/>
    <property type="match status" value="1"/>
</dbReference>
<dbReference type="OrthoDB" id="9815900at2"/>